<dbReference type="InterPro" id="IPR037923">
    <property type="entry name" value="HTH-like"/>
</dbReference>
<dbReference type="SUPFAM" id="SSF51215">
    <property type="entry name" value="Regulatory protein AraC"/>
    <property type="match status" value="1"/>
</dbReference>
<dbReference type="SMART" id="SM00342">
    <property type="entry name" value="HTH_ARAC"/>
    <property type="match status" value="1"/>
</dbReference>
<keyword evidence="2" id="KW-0238">DNA-binding</keyword>
<organism evidence="5 6">
    <name type="scientific">Sphingobacterium bambusae</name>
    <dbReference type="NCBI Taxonomy" id="662858"/>
    <lineage>
        <taxon>Bacteria</taxon>
        <taxon>Pseudomonadati</taxon>
        <taxon>Bacteroidota</taxon>
        <taxon>Sphingobacteriia</taxon>
        <taxon>Sphingobacteriales</taxon>
        <taxon>Sphingobacteriaceae</taxon>
        <taxon>Sphingobacterium</taxon>
    </lineage>
</organism>
<evidence type="ECO:0000259" key="4">
    <source>
        <dbReference type="PROSITE" id="PS01124"/>
    </source>
</evidence>
<name>A0ABW6BJ84_9SPHI</name>
<keyword evidence="1" id="KW-0805">Transcription regulation</keyword>
<keyword evidence="3" id="KW-0804">Transcription</keyword>
<dbReference type="PRINTS" id="PR00032">
    <property type="entry name" value="HTHARAC"/>
</dbReference>
<dbReference type="PROSITE" id="PS00041">
    <property type="entry name" value="HTH_ARAC_FAMILY_1"/>
    <property type="match status" value="1"/>
</dbReference>
<proteinExistence type="predicted"/>
<comment type="caution">
    <text evidence="5">The sequence shown here is derived from an EMBL/GenBank/DDBJ whole genome shotgun (WGS) entry which is preliminary data.</text>
</comment>
<evidence type="ECO:0000256" key="1">
    <source>
        <dbReference type="ARBA" id="ARBA00023015"/>
    </source>
</evidence>
<dbReference type="PANTHER" id="PTHR43280">
    <property type="entry name" value="ARAC-FAMILY TRANSCRIPTIONAL REGULATOR"/>
    <property type="match status" value="1"/>
</dbReference>
<dbReference type="SUPFAM" id="SSF46689">
    <property type="entry name" value="Homeodomain-like"/>
    <property type="match status" value="2"/>
</dbReference>
<dbReference type="Gene3D" id="1.10.10.60">
    <property type="entry name" value="Homeodomain-like"/>
    <property type="match status" value="2"/>
</dbReference>
<dbReference type="PROSITE" id="PS01124">
    <property type="entry name" value="HTH_ARAC_FAMILY_2"/>
    <property type="match status" value="1"/>
</dbReference>
<protein>
    <submittedName>
        <fullName evidence="5">AraC family transcriptional regulator</fullName>
    </submittedName>
</protein>
<dbReference type="InterPro" id="IPR020449">
    <property type="entry name" value="Tscrpt_reg_AraC-type_HTH"/>
</dbReference>
<evidence type="ECO:0000313" key="6">
    <source>
        <dbReference type="Proteomes" id="UP001597525"/>
    </source>
</evidence>
<gene>
    <name evidence="5" type="ORF">ACFS7Y_15060</name>
</gene>
<evidence type="ECO:0000256" key="3">
    <source>
        <dbReference type="ARBA" id="ARBA00023163"/>
    </source>
</evidence>
<feature type="domain" description="HTH araC/xylS-type" evidence="4">
    <location>
        <begin position="185"/>
        <end position="283"/>
    </location>
</feature>
<dbReference type="InterPro" id="IPR018062">
    <property type="entry name" value="HTH_AraC-typ_CS"/>
</dbReference>
<dbReference type="EMBL" id="JBHUPB010000010">
    <property type="protein sequence ID" value="MFD2968718.1"/>
    <property type="molecule type" value="Genomic_DNA"/>
</dbReference>
<evidence type="ECO:0000256" key="2">
    <source>
        <dbReference type="ARBA" id="ARBA00023125"/>
    </source>
</evidence>
<accession>A0ABW6BJ84</accession>
<dbReference type="Proteomes" id="UP001597525">
    <property type="component" value="Unassembled WGS sequence"/>
</dbReference>
<dbReference type="InterPro" id="IPR009057">
    <property type="entry name" value="Homeodomain-like_sf"/>
</dbReference>
<sequence>MLTKNLDTDLILLNAGYAEHYGDWNWKDLKSPIIRIHLVVKGAGVLERNSKSYVMRANHMYLTPSNLTQSYICDGELSLFYIHLYEPIEKQNLLFDFLEFPVEIESDDFILELFTRLICANPDRDLKTYDPSIYENGNELFQNIATQKSDSLANSLACKGIIQLILSKFAIKAIEKFPSEDPRVMEILKFIHHNCHKTIYLEQLADQVHMSKDHMIRIFKREIGVTPVEYINRKKIERSQMMLITSNITIKEISYSLGFESISYFNQIFKKHVGLTPLSFKKMITNKQVEE</sequence>
<dbReference type="Pfam" id="PF12833">
    <property type="entry name" value="HTH_18"/>
    <property type="match status" value="1"/>
</dbReference>
<keyword evidence="6" id="KW-1185">Reference proteome</keyword>
<evidence type="ECO:0000313" key="5">
    <source>
        <dbReference type="EMBL" id="MFD2968718.1"/>
    </source>
</evidence>
<dbReference type="InterPro" id="IPR018060">
    <property type="entry name" value="HTH_AraC"/>
</dbReference>
<dbReference type="PANTHER" id="PTHR43280:SF28">
    <property type="entry name" value="HTH-TYPE TRANSCRIPTIONAL ACTIVATOR RHAS"/>
    <property type="match status" value="1"/>
</dbReference>
<dbReference type="RefSeq" id="WP_320185013.1">
    <property type="nucleotide sequence ID" value="NZ_CP138332.1"/>
</dbReference>
<reference evidence="6" key="1">
    <citation type="journal article" date="2019" name="Int. J. Syst. Evol. Microbiol.">
        <title>The Global Catalogue of Microorganisms (GCM) 10K type strain sequencing project: providing services to taxonomists for standard genome sequencing and annotation.</title>
        <authorList>
            <consortium name="The Broad Institute Genomics Platform"/>
            <consortium name="The Broad Institute Genome Sequencing Center for Infectious Disease"/>
            <person name="Wu L."/>
            <person name="Ma J."/>
        </authorList>
    </citation>
    <scope>NUCLEOTIDE SEQUENCE [LARGE SCALE GENOMIC DNA]</scope>
    <source>
        <strain evidence="6">KCTC 22814</strain>
    </source>
</reference>